<dbReference type="GO" id="GO:0006351">
    <property type="term" value="P:DNA-templated transcription"/>
    <property type="evidence" value="ECO:0007669"/>
    <property type="project" value="TreeGrafter"/>
</dbReference>
<dbReference type="SUPFAM" id="SSF46785">
    <property type="entry name" value="Winged helix' DNA-binding domain"/>
    <property type="match status" value="1"/>
</dbReference>
<dbReference type="InterPro" id="IPR000847">
    <property type="entry name" value="LysR_HTH_N"/>
</dbReference>
<keyword evidence="7" id="KW-1185">Reference proteome</keyword>
<keyword evidence="3" id="KW-0238">DNA-binding</keyword>
<dbReference type="PRINTS" id="PR00039">
    <property type="entry name" value="HTHLYSR"/>
</dbReference>
<dbReference type="AlphaFoldDB" id="A0A918NXL6"/>
<dbReference type="InterPro" id="IPR036388">
    <property type="entry name" value="WH-like_DNA-bd_sf"/>
</dbReference>
<sequence>MTARGADPAPISGDRIALMQTFLRIVEAGSLSAAAAQLGMTQPTVSRRLQTLERSLGLRLIQRSTHTMRLTLDGERCYERAKALLASWAAFESELLGAREEPDGVLRVIVPHAFGQERLIAPLAAYLSRHRSMAVEWLLHDDRAIQDYIAAGVDCAIQVGEVTDPGLVAIPLAKVPRIAVASPALLAGRAAPRDAADLAELPWLALRTYYRNDIVLTHRPSGRRKRIAIRPRFSTDSLYALRSAAIQGVGVGVGSRWVMTEALRSGELVRLAPDWEADPLPVSLVYPYASHYPARLRRFIDLIRADAGAVFQGDEE</sequence>
<protein>
    <submittedName>
        <fullName evidence="6">LysR family transcriptional regulator</fullName>
    </submittedName>
</protein>
<evidence type="ECO:0000256" key="3">
    <source>
        <dbReference type="ARBA" id="ARBA00023125"/>
    </source>
</evidence>
<dbReference type="Pfam" id="PF03466">
    <property type="entry name" value="LysR_substrate"/>
    <property type="match status" value="1"/>
</dbReference>
<feature type="domain" description="HTH lysR-type" evidence="5">
    <location>
        <begin position="14"/>
        <end position="71"/>
    </location>
</feature>
<evidence type="ECO:0000313" key="7">
    <source>
        <dbReference type="Proteomes" id="UP000645257"/>
    </source>
</evidence>
<dbReference type="PANTHER" id="PTHR30537:SF5">
    <property type="entry name" value="HTH-TYPE TRANSCRIPTIONAL ACTIVATOR TTDR-RELATED"/>
    <property type="match status" value="1"/>
</dbReference>
<dbReference type="Proteomes" id="UP000645257">
    <property type="component" value="Unassembled WGS sequence"/>
</dbReference>
<dbReference type="Pfam" id="PF00126">
    <property type="entry name" value="HTH_1"/>
    <property type="match status" value="1"/>
</dbReference>
<keyword evidence="2" id="KW-0805">Transcription regulation</keyword>
<dbReference type="InterPro" id="IPR036390">
    <property type="entry name" value="WH_DNA-bd_sf"/>
</dbReference>
<dbReference type="EMBL" id="BMYX01000001">
    <property type="protein sequence ID" value="GGY03095.1"/>
    <property type="molecule type" value="Genomic_DNA"/>
</dbReference>
<proteinExistence type="inferred from homology"/>
<dbReference type="GO" id="GO:0043565">
    <property type="term" value="F:sequence-specific DNA binding"/>
    <property type="evidence" value="ECO:0007669"/>
    <property type="project" value="TreeGrafter"/>
</dbReference>
<organism evidence="6 7">
    <name type="scientific">Paludibacterium paludis</name>
    <dbReference type="NCBI Taxonomy" id="1225769"/>
    <lineage>
        <taxon>Bacteria</taxon>
        <taxon>Pseudomonadati</taxon>
        <taxon>Pseudomonadota</taxon>
        <taxon>Betaproteobacteria</taxon>
        <taxon>Neisseriales</taxon>
        <taxon>Chromobacteriaceae</taxon>
        <taxon>Paludibacterium</taxon>
    </lineage>
</organism>
<gene>
    <name evidence="6" type="ORF">GCM10011289_01660</name>
</gene>
<dbReference type="InterPro" id="IPR058163">
    <property type="entry name" value="LysR-type_TF_proteobact-type"/>
</dbReference>
<dbReference type="FunFam" id="1.10.10.10:FF:000001">
    <property type="entry name" value="LysR family transcriptional regulator"/>
    <property type="match status" value="1"/>
</dbReference>
<evidence type="ECO:0000256" key="2">
    <source>
        <dbReference type="ARBA" id="ARBA00023015"/>
    </source>
</evidence>
<evidence type="ECO:0000256" key="4">
    <source>
        <dbReference type="ARBA" id="ARBA00023163"/>
    </source>
</evidence>
<dbReference type="CDD" id="cd08422">
    <property type="entry name" value="PBP2_CrgA_like"/>
    <property type="match status" value="1"/>
</dbReference>
<comment type="similarity">
    <text evidence="1">Belongs to the LysR transcriptional regulatory family.</text>
</comment>
<keyword evidence="4" id="KW-0804">Transcription</keyword>
<reference evidence="6" key="1">
    <citation type="journal article" date="2014" name="Int. J. Syst. Evol. Microbiol.">
        <title>Complete genome sequence of Corynebacterium casei LMG S-19264T (=DSM 44701T), isolated from a smear-ripened cheese.</title>
        <authorList>
            <consortium name="US DOE Joint Genome Institute (JGI-PGF)"/>
            <person name="Walter F."/>
            <person name="Albersmeier A."/>
            <person name="Kalinowski J."/>
            <person name="Ruckert C."/>
        </authorList>
    </citation>
    <scope>NUCLEOTIDE SEQUENCE</scope>
    <source>
        <strain evidence="6">KCTC 32182</strain>
    </source>
</reference>
<comment type="caution">
    <text evidence="6">The sequence shown here is derived from an EMBL/GenBank/DDBJ whole genome shotgun (WGS) entry which is preliminary data.</text>
</comment>
<dbReference type="GO" id="GO:0003700">
    <property type="term" value="F:DNA-binding transcription factor activity"/>
    <property type="evidence" value="ECO:0007669"/>
    <property type="project" value="InterPro"/>
</dbReference>
<dbReference type="Gene3D" id="1.10.10.10">
    <property type="entry name" value="Winged helix-like DNA-binding domain superfamily/Winged helix DNA-binding domain"/>
    <property type="match status" value="1"/>
</dbReference>
<dbReference type="SUPFAM" id="SSF53850">
    <property type="entry name" value="Periplasmic binding protein-like II"/>
    <property type="match status" value="1"/>
</dbReference>
<dbReference type="PANTHER" id="PTHR30537">
    <property type="entry name" value="HTH-TYPE TRANSCRIPTIONAL REGULATOR"/>
    <property type="match status" value="1"/>
</dbReference>
<accession>A0A918NXL6</accession>
<dbReference type="InterPro" id="IPR005119">
    <property type="entry name" value="LysR_subst-bd"/>
</dbReference>
<dbReference type="PROSITE" id="PS50931">
    <property type="entry name" value="HTH_LYSR"/>
    <property type="match status" value="1"/>
</dbReference>
<dbReference type="Gene3D" id="3.40.190.290">
    <property type="match status" value="1"/>
</dbReference>
<reference evidence="6" key="2">
    <citation type="submission" date="2020-09" db="EMBL/GenBank/DDBJ databases">
        <authorList>
            <person name="Sun Q."/>
            <person name="Kim S."/>
        </authorList>
    </citation>
    <scope>NUCLEOTIDE SEQUENCE</scope>
    <source>
        <strain evidence="6">KCTC 32182</strain>
    </source>
</reference>
<name>A0A918NXL6_9NEIS</name>
<evidence type="ECO:0000313" key="6">
    <source>
        <dbReference type="EMBL" id="GGY03095.1"/>
    </source>
</evidence>
<evidence type="ECO:0000256" key="1">
    <source>
        <dbReference type="ARBA" id="ARBA00009437"/>
    </source>
</evidence>
<evidence type="ECO:0000259" key="5">
    <source>
        <dbReference type="PROSITE" id="PS50931"/>
    </source>
</evidence>